<dbReference type="AlphaFoldDB" id="A0A1Z4M2H6"/>
<name>A0A1Z4M2H6_9CYAN</name>
<geneLocation type="plasmid" evidence="2">
    <name>Plasmid1 dna</name>
</geneLocation>
<organism evidence="1 2">
    <name type="scientific">Calothrix parasitica NIES-267</name>
    <dbReference type="NCBI Taxonomy" id="1973488"/>
    <lineage>
        <taxon>Bacteria</taxon>
        <taxon>Bacillati</taxon>
        <taxon>Cyanobacteriota</taxon>
        <taxon>Cyanophyceae</taxon>
        <taxon>Nostocales</taxon>
        <taxon>Calotrichaceae</taxon>
        <taxon>Calothrix</taxon>
    </lineage>
</organism>
<dbReference type="EMBL" id="AP018228">
    <property type="protein sequence ID" value="BAY87666.1"/>
    <property type="molecule type" value="Genomic_DNA"/>
</dbReference>
<evidence type="ECO:0000313" key="1">
    <source>
        <dbReference type="EMBL" id="BAY87666.1"/>
    </source>
</evidence>
<reference evidence="1 2" key="1">
    <citation type="submission" date="2017-06" db="EMBL/GenBank/DDBJ databases">
        <title>Genome sequencing of cyanobaciteial culture collection at National Institute for Environmental Studies (NIES).</title>
        <authorList>
            <person name="Hirose Y."/>
            <person name="Shimura Y."/>
            <person name="Fujisawa T."/>
            <person name="Nakamura Y."/>
            <person name="Kawachi M."/>
        </authorList>
    </citation>
    <scope>NUCLEOTIDE SEQUENCE [LARGE SCALE GENOMIC DNA]</scope>
    <source>
        <strain evidence="1 2">NIES-267</strain>
        <plasmid evidence="2">Plasmid1 dna</plasmid>
    </source>
</reference>
<sequence>MSRHLKLLPRALILLVSGVIALPLNPSIAQTTEEAGLMKLMRGMLSLSSDTKVIVGKLPEKMPVKLPIPLESQIVGSTIDDKGNISIVLETSQPIEKVSDFYKRNFKNSAWVAARFFRFYRGGFITNKSELEGHTTFCNNNKSMSLYLDIQEIKATSTSVRLSLYKLNKTEEKEKSSSNACQISDTIDIYENRVSFPVLIPPPNTEISKTERNYGESIDSLVILKTKLDGNTLANHYNPQLEKAAWKKIDSGESDSYIWSTWTFKDEKGQNIHAVLSFTKIQGKPNQYFANLNAFKP</sequence>
<keyword evidence="2" id="KW-1185">Reference proteome</keyword>
<dbReference type="OrthoDB" id="160555at2"/>
<proteinExistence type="predicted"/>
<gene>
    <name evidence="1" type="ORF">NIES267_71900</name>
</gene>
<keyword evidence="1" id="KW-0614">Plasmid</keyword>
<dbReference type="Proteomes" id="UP000218418">
    <property type="component" value="Plasmid plasmid1"/>
</dbReference>
<protein>
    <submittedName>
        <fullName evidence="1">Uncharacterized protein</fullName>
    </submittedName>
</protein>
<accession>A0A1Z4M2H6</accession>
<evidence type="ECO:0000313" key="2">
    <source>
        <dbReference type="Proteomes" id="UP000218418"/>
    </source>
</evidence>